<dbReference type="Proteomes" id="UP000218263">
    <property type="component" value="Chromosome"/>
</dbReference>
<protein>
    <submittedName>
        <fullName evidence="1">Uncharacterized protein</fullName>
    </submittedName>
</protein>
<dbReference type="OrthoDB" id="782387at2"/>
<dbReference type="InterPro" id="IPR013783">
    <property type="entry name" value="Ig-like_fold"/>
</dbReference>
<dbReference type="InterPro" id="IPR036116">
    <property type="entry name" value="FN3_sf"/>
</dbReference>
<organism evidence="1 2">
    <name type="scientific">Mucilaginibacter gotjawali</name>
    <dbReference type="NCBI Taxonomy" id="1550579"/>
    <lineage>
        <taxon>Bacteria</taxon>
        <taxon>Pseudomonadati</taxon>
        <taxon>Bacteroidota</taxon>
        <taxon>Sphingobacteriia</taxon>
        <taxon>Sphingobacteriales</taxon>
        <taxon>Sphingobacteriaceae</taxon>
        <taxon>Mucilaginibacter</taxon>
    </lineage>
</organism>
<dbReference type="EMBL" id="AP017313">
    <property type="protein sequence ID" value="BAU53747.1"/>
    <property type="molecule type" value="Genomic_DNA"/>
</dbReference>
<dbReference type="Gene3D" id="2.60.40.10">
    <property type="entry name" value="Immunoglobulins"/>
    <property type="match status" value="4"/>
</dbReference>
<gene>
    <name evidence="1" type="ORF">MgSA37_01917</name>
</gene>
<proteinExistence type="predicted"/>
<dbReference type="KEGG" id="mgot:MgSA37_01917"/>
<dbReference type="InterPro" id="IPR003961">
    <property type="entry name" value="FN3_dom"/>
</dbReference>
<reference evidence="1 2" key="1">
    <citation type="submission" date="2015-12" db="EMBL/GenBank/DDBJ databases">
        <title>Genome sequence of Mucilaginibacter gotjawali.</title>
        <authorList>
            <person name="Lee J.S."/>
            <person name="Lee K.C."/>
            <person name="Kim K.K."/>
            <person name="Lee B.W."/>
        </authorList>
    </citation>
    <scope>NUCLEOTIDE SEQUENCE [LARGE SCALE GENOMIC DNA]</scope>
    <source>
        <strain evidence="1 2">SA3-7</strain>
    </source>
</reference>
<dbReference type="SUPFAM" id="SSF49265">
    <property type="entry name" value="Fibronectin type III"/>
    <property type="match status" value="2"/>
</dbReference>
<dbReference type="AlphaFoldDB" id="A0A0X8X239"/>
<sequence>MKIFKQISGLVLVLVCGAVTLCMGQKTSLDAIAGPHGIWVICGDKLPKNFNYIIARQKNGGEWIKVATVKMPASKEQIQADLLYNEKAAGLDIQPLGQERLQAVWDRVSANIINNSPPEMQNDLPLRAATGTAWYDAEADSATTYRYRVQVNGAEGNPENATNIIRFPVKKFITDIKPSLIKPAMGGIYGEFRVLDKGQMTRCKILRSYYLRGGFEEINVTPLFISRGGQLLIGFNDNSAMPKVPYTYVVQPIDAAGNKGFASPELKAFDVAEKSIVPSVHQFRTYSDEKRRAVRLGWKLADTKNITSIDIYKSATFNGTYTKLGSVSATDTSYYDYNVKPITTYYYTVKLNGNYETSTASPRVPGILKASDKNLYPPLNVQLRQDNDKVILSWEKNEPDTRAYFVYRANRRTGELKQLGPPIVTDSARVSFTDVLPVSGAAVTYAYAIADENTSYAISPKSDTLFTSTLSVIALPIPYKLSARKTDHNQVQLFWPDMRSESKTFLGYAVFRSVTAGGKTSVPQRISQQLIRINMNTFTDTTASAPGVYHYTVKTVSMDGRKLGSASPEAGYTLSEETLAAVSNIKLIPLQGAVEISWNNPLGVDIAAIQISRAIEGQSPQVIATLDPGIQAYTDKTVSQGNTYYYTFITKSKNGKLSPGTDFIGVHMR</sequence>
<evidence type="ECO:0000313" key="1">
    <source>
        <dbReference type="EMBL" id="BAU53747.1"/>
    </source>
</evidence>
<dbReference type="PROSITE" id="PS50853">
    <property type="entry name" value="FN3"/>
    <property type="match status" value="1"/>
</dbReference>
<keyword evidence="2" id="KW-1185">Reference proteome</keyword>
<evidence type="ECO:0000313" key="2">
    <source>
        <dbReference type="Proteomes" id="UP000218263"/>
    </source>
</evidence>
<accession>A0A0X8X239</accession>
<name>A0A0X8X239_9SPHI</name>
<dbReference type="RefSeq" id="WP_157750511.1">
    <property type="nucleotide sequence ID" value="NZ_AP017313.1"/>
</dbReference>